<proteinExistence type="predicted"/>
<dbReference type="RefSeq" id="WP_349145037.1">
    <property type="nucleotide sequence ID" value="NZ_JBBMFC010000031.1"/>
</dbReference>
<comment type="caution">
    <text evidence="1">The sequence shown here is derived from an EMBL/GenBank/DDBJ whole genome shotgun (WGS) entry which is preliminary data.</text>
</comment>
<protein>
    <submittedName>
        <fullName evidence="1">TIGR04076 family protein</fullName>
    </submittedName>
</protein>
<evidence type="ECO:0000313" key="2">
    <source>
        <dbReference type="Proteomes" id="UP001470288"/>
    </source>
</evidence>
<dbReference type="EMBL" id="JBBMFC010000031">
    <property type="protein sequence ID" value="MEQ2579889.1"/>
    <property type="molecule type" value="Genomic_DNA"/>
</dbReference>
<gene>
    <name evidence="1" type="ORF">WMO62_13830</name>
</gene>
<keyword evidence="2" id="KW-1185">Reference proteome</keyword>
<evidence type="ECO:0000313" key="1">
    <source>
        <dbReference type="EMBL" id="MEQ2579889.1"/>
    </source>
</evidence>
<organism evidence="1 2">
    <name type="scientific">Hominiventricola aquisgranensis</name>
    <dbReference type="NCBI Taxonomy" id="3133164"/>
    <lineage>
        <taxon>Bacteria</taxon>
        <taxon>Bacillati</taxon>
        <taxon>Bacillota</taxon>
        <taxon>Clostridia</taxon>
        <taxon>Lachnospirales</taxon>
        <taxon>Lachnospiraceae</taxon>
        <taxon>Hominiventricola</taxon>
    </lineage>
</organism>
<name>A0ABV1I3Y5_9FIRM</name>
<accession>A0ABV1I3Y5</accession>
<dbReference type="Proteomes" id="UP001470288">
    <property type="component" value="Unassembled WGS sequence"/>
</dbReference>
<dbReference type="NCBIfam" id="TIGR04076">
    <property type="entry name" value="TIGR04076 family protein"/>
    <property type="match status" value="1"/>
</dbReference>
<dbReference type="InterPro" id="IPR023811">
    <property type="entry name" value="CHP04076"/>
</dbReference>
<sequence>MSRYVYTALHGGPIMRKWTNDGRMMIICCNDSTRPFIFKIERIDIPENEEEKLWLEKQNYTLNCAKIMRYCQF</sequence>
<reference evidence="1 2" key="1">
    <citation type="submission" date="2024-03" db="EMBL/GenBank/DDBJ databases">
        <title>Human intestinal bacterial collection.</title>
        <authorList>
            <person name="Pauvert C."/>
            <person name="Hitch T.C.A."/>
            <person name="Clavel T."/>
        </authorList>
    </citation>
    <scope>NUCLEOTIDE SEQUENCE [LARGE SCALE GENOMIC DNA]</scope>
    <source>
        <strain evidence="1 2">CLA-AA-H78B</strain>
    </source>
</reference>